<name>A0ABU2SSA1_9ACTN</name>
<dbReference type="EMBL" id="JAVRFI010000016">
    <property type="protein sequence ID" value="MDT0451868.1"/>
    <property type="molecule type" value="Genomic_DNA"/>
</dbReference>
<protein>
    <recommendedName>
        <fullName evidence="3">Tail terminator</fullName>
    </recommendedName>
</protein>
<evidence type="ECO:0000313" key="2">
    <source>
        <dbReference type="Proteomes" id="UP001180531"/>
    </source>
</evidence>
<accession>A0ABU2SSA1</accession>
<organism evidence="1 2">
    <name type="scientific">Streptomyces hesseae</name>
    <dbReference type="NCBI Taxonomy" id="3075519"/>
    <lineage>
        <taxon>Bacteria</taxon>
        <taxon>Bacillati</taxon>
        <taxon>Actinomycetota</taxon>
        <taxon>Actinomycetes</taxon>
        <taxon>Kitasatosporales</taxon>
        <taxon>Streptomycetaceae</taxon>
        <taxon>Streptomyces</taxon>
    </lineage>
</organism>
<gene>
    <name evidence="1" type="ORF">RM609_22685</name>
</gene>
<evidence type="ECO:0008006" key="3">
    <source>
        <dbReference type="Google" id="ProtNLM"/>
    </source>
</evidence>
<reference evidence="1" key="1">
    <citation type="submission" date="2024-05" db="EMBL/GenBank/DDBJ databases">
        <title>30 novel species of actinomycetes from the DSMZ collection.</title>
        <authorList>
            <person name="Nouioui I."/>
        </authorList>
    </citation>
    <scope>NUCLEOTIDE SEQUENCE</scope>
    <source>
        <strain evidence="1">DSM 40473</strain>
    </source>
</reference>
<dbReference type="Proteomes" id="UP001180531">
    <property type="component" value="Unassembled WGS sequence"/>
</dbReference>
<proteinExistence type="predicted"/>
<keyword evidence="2" id="KW-1185">Reference proteome</keyword>
<sequence>MIAWLTPRLGVRVCTDAPADLDHAVPLLRLQRIGGGDDGFRVDLAVVDIDAFAATRAQAVDLAARTRDALLGNLPGAIAPMAAAVFTAASTVSAPAWRAWENPAVTRIGATYAIRLHRHP</sequence>
<evidence type="ECO:0000313" key="1">
    <source>
        <dbReference type="EMBL" id="MDT0451868.1"/>
    </source>
</evidence>
<comment type="caution">
    <text evidence="1">The sequence shown here is derived from an EMBL/GenBank/DDBJ whole genome shotgun (WGS) entry which is preliminary data.</text>
</comment>